<dbReference type="OrthoDB" id="2597490at2"/>
<keyword evidence="1" id="KW-1133">Transmembrane helix</keyword>
<keyword evidence="3" id="KW-1185">Reference proteome</keyword>
<protein>
    <submittedName>
        <fullName evidence="2">Uncharacterized protein</fullName>
    </submittedName>
</protein>
<evidence type="ECO:0000256" key="1">
    <source>
        <dbReference type="SAM" id="Phobius"/>
    </source>
</evidence>
<dbReference type="EMBL" id="FOXR01000003">
    <property type="protein sequence ID" value="SFP74369.1"/>
    <property type="molecule type" value="Genomic_DNA"/>
</dbReference>
<dbReference type="RefSeq" id="WP_092281913.1">
    <property type="nucleotide sequence ID" value="NZ_FOXR01000003.1"/>
</dbReference>
<accession>A0A1I5SUF2</accession>
<evidence type="ECO:0000313" key="2">
    <source>
        <dbReference type="EMBL" id="SFP74369.1"/>
    </source>
</evidence>
<keyword evidence="1" id="KW-0472">Membrane</keyword>
<evidence type="ECO:0000313" key="3">
    <source>
        <dbReference type="Proteomes" id="UP000198577"/>
    </source>
</evidence>
<feature type="transmembrane region" description="Helical" evidence="1">
    <location>
        <begin position="7"/>
        <end position="26"/>
    </location>
</feature>
<organism evidence="2 3">
    <name type="scientific">Caldicoprobacter faecalis</name>
    <dbReference type="NCBI Taxonomy" id="937334"/>
    <lineage>
        <taxon>Bacteria</taxon>
        <taxon>Bacillati</taxon>
        <taxon>Bacillota</taxon>
        <taxon>Clostridia</taxon>
        <taxon>Caldicoprobacterales</taxon>
        <taxon>Caldicoprobacteraceae</taxon>
        <taxon>Caldicoprobacter</taxon>
    </lineage>
</organism>
<dbReference type="Proteomes" id="UP000198577">
    <property type="component" value="Unassembled WGS sequence"/>
</dbReference>
<keyword evidence="1" id="KW-0812">Transmembrane</keyword>
<dbReference type="AlphaFoldDB" id="A0A1I5SUF2"/>
<name>A0A1I5SUF2_9FIRM</name>
<proteinExistence type="predicted"/>
<reference evidence="2 3" key="1">
    <citation type="submission" date="2016-10" db="EMBL/GenBank/DDBJ databases">
        <authorList>
            <person name="de Groot N.N."/>
        </authorList>
    </citation>
    <scope>NUCLEOTIDE SEQUENCE [LARGE SCALE GENOMIC DNA]</scope>
    <source>
        <strain evidence="2 3">DSM 20678</strain>
    </source>
</reference>
<sequence length="125" mass="13878">MFSKYKASLIAIVFLVAIIIVVYSNIQPSATKEDITVEASLQINNITNNTHKEYLIDIIKKKDNHVIIYPYIDGLGMMTYSTKEKEGYFIPGSSGSDPVTESVAITELKNNNLIEEGEDVSLVGF</sequence>
<gene>
    <name evidence="2" type="ORF">SAMN05444406_10360</name>
</gene>